<dbReference type="AlphaFoldDB" id="A0A392NRD0"/>
<feature type="non-terminal residue" evidence="2">
    <location>
        <position position="1"/>
    </location>
</feature>
<comment type="caution">
    <text evidence="2">The sequence shown here is derived from an EMBL/GenBank/DDBJ whole genome shotgun (WGS) entry which is preliminary data.</text>
</comment>
<proteinExistence type="predicted"/>
<feature type="domain" description="RNA helicase aquarius N-terminal" evidence="1">
    <location>
        <begin position="25"/>
        <end position="103"/>
    </location>
</feature>
<dbReference type="EMBL" id="LXQA010047657">
    <property type="protein sequence ID" value="MCI01954.1"/>
    <property type="molecule type" value="Genomic_DNA"/>
</dbReference>
<dbReference type="Proteomes" id="UP000265520">
    <property type="component" value="Unassembled WGS sequence"/>
</dbReference>
<evidence type="ECO:0000313" key="2">
    <source>
        <dbReference type="EMBL" id="MCI01954.1"/>
    </source>
</evidence>
<sequence>VRPIVPPTPSKFIRKLEFNLWLKISLEDEVVSMTVLRLASLKSWYSLSYGRFQMELCLNPGLVKKWKRMLKKEPVKGGQLLDPSTTVEVKFLRNLIEEFLEVVIC</sequence>
<dbReference type="Pfam" id="PF16399">
    <property type="entry name" value="Aquarius_N_1st"/>
    <property type="match status" value="1"/>
</dbReference>
<reference evidence="2 3" key="1">
    <citation type="journal article" date="2018" name="Front. Plant Sci.">
        <title>Red Clover (Trifolium pratense) and Zigzag Clover (T. medium) - A Picture of Genomic Similarities and Differences.</title>
        <authorList>
            <person name="Dluhosova J."/>
            <person name="Istvanek J."/>
            <person name="Nedelnik J."/>
            <person name="Repkova J."/>
        </authorList>
    </citation>
    <scope>NUCLEOTIDE SEQUENCE [LARGE SCALE GENOMIC DNA]</scope>
    <source>
        <strain evidence="3">cv. 10/8</strain>
        <tissue evidence="2">Leaf</tissue>
    </source>
</reference>
<dbReference type="InterPro" id="IPR032174">
    <property type="entry name" value="Aquarius_N"/>
</dbReference>
<protein>
    <submittedName>
        <fullName evidence="2">Intron-binding protein aquarius-like</fullName>
    </submittedName>
</protein>
<accession>A0A392NRD0</accession>
<name>A0A392NRD0_9FABA</name>
<evidence type="ECO:0000259" key="1">
    <source>
        <dbReference type="Pfam" id="PF16399"/>
    </source>
</evidence>
<evidence type="ECO:0000313" key="3">
    <source>
        <dbReference type="Proteomes" id="UP000265520"/>
    </source>
</evidence>
<organism evidence="2 3">
    <name type="scientific">Trifolium medium</name>
    <dbReference type="NCBI Taxonomy" id="97028"/>
    <lineage>
        <taxon>Eukaryota</taxon>
        <taxon>Viridiplantae</taxon>
        <taxon>Streptophyta</taxon>
        <taxon>Embryophyta</taxon>
        <taxon>Tracheophyta</taxon>
        <taxon>Spermatophyta</taxon>
        <taxon>Magnoliopsida</taxon>
        <taxon>eudicotyledons</taxon>
        <taxon>Gunneridae</taxon>
        <taxon>Pentapetalae</taxon>
        <taxon>rosids</taxon>
        <taxon>fabids</taxon>
        <taxon>Fabales</taxon>
        <taxon>Fabaceae</taxon>
        <taxon>Papilionoideae</taxon>
        <taxon>50 kb inversion clade</taxon>
        <taxon>NPAAA clade</taxon>
        <taxon>Hologalegina</taxon>
        <taxon>IRL clade</taxon>
        <taxon>Trifolieae</taxon>
        <taxon>Trifolium</taxon>
    </lineage>
</organism>
<keyword evidence="3" id="KW-1185">Reference proteome</keyword>